<evidence type="ECO:0000313" key="4">
    <source>
        <dbReference type="EMBL" id="XBV84785.1"/>
    </source>
</evidence>
<evidence type="ECO:0000259" key="3">
    <source>
        <dbReference type="PROSITE" id="PS50110"/>
    </source>
</evidence>
<dbReference type="Gene3D" id="3.40.50.2300">
    <property type="match status" value="1"/>
</dbReference>
<dbReference type="Pfam" id="PF00072">
    <property type="entry name" value="Response_reg"/>
    <property type="match status" value="1"/>
</dbReference>
<dbReference type="EMBL" id="CP158299">
    <property type="protein sequence ID" value="XBV84785.1"/>
    <property type="molecule type" value="Genomic_DNA"/>
</dbReference>
<organism evidence="4">
    <name type="scientific">Deinococcus sonorensis KR-87</name>
    <dbReference type="NCBI Taxonomy" id="694439"/>
    <lineage>
        <taxon>Bacteria</taxon>
        <taxon>Thermotogati</taxon>
        <taxon>Deinococcota</taxon>
        <taxon>Deinococci</taxon>
        <taxon>Deinococcales</taxon>
        <taxon>Deinococcaceae</taxon>
        <taxon>Deinococcus</taxon>
    </lineage>
</organism>
<dbReference type="SUPFAM" id="SSF52172">
    <property type="entry name" value="CheY-like"/>
    <property type="match status" value="1"/>
</dbReference>
<proteinExistence type="predicted"/>
<dbReference type="RefSeq" id="WP_350242822.1">
    <property type="nucleotide sequence ID" value="NZ_CP158299.1"/>
</dbReference>
<dbReference type="PANTHER" id="PTHR44591">
    <property type="entry name" value="STRESS RESPONSE REGULATOR PROTEIN 1"/>
    <property type="match status" value="1"/>
</dbReference>
<reference evidence="4" key="1">
    <citation type="submission" date="2024-06" db="EMBL/GenBank/DDBJ databases">
        <title>Draft Genome Sequence of Deinococcus sonorensis Type Strain KR-87, a Biofilm Producing Representative of the Genus Deinococcus.</title>
        <authorList>
            <person name="Boren L.S."/>
            <person name="Grosso R.A."/>
            <person name="Hugenberg-Cox A.N."/>
            <person name="Hill J.T.E."/>
            <person name="Albert C.M."/>
            <person name="Tuohy J.M."/>
        </authorList>
    </citation>
    <scope>NUCLEOTIDE SEQUENCE</scope>
    <source>
        <strain evidence="4">KR-87</strain>
    </source>
</reference>
<protein>
    <submittedName>
        <fullName evidence="4">Response regulator</fullName>
    </submittedName>
</protein>
<dbReference type="PROSITE" id="PS50110">
    <property type="entry name" value="RESPONSE_REGULATORY"/>
    <property type="match status" value="1"/>
</dbReference>
<evidence type="ECO:0000256" key="2">
    <source>
        <dbReference type="PROSITE-ProRule" id="PRU00169"/>
    </source>
</evidence>
<dbReference type="InterPro" id="IPR001789">
    <property type="entry name" value="Sig_transdc_resp-reg_receiver"/>
</dbReference>
<dbReference type="InterPro" id="IPR050595">
    <property type="entry name" value="Bact_response_regulator"/>
</dbReference>
<feature type="domain" description="Response regulatory" evidence="3">
    <location>
        <begin position="22"/>
        <end position="135"/>
    </location>
</feature>
<gene>
    <name evidence="4" type="ORF">ABOD76_15235</name>
</gene>
<dbReference type="GO" id="GO:0000160">
    <property type="term" value="P:phosphorelay signal transduction system"/>
    <property type="evidence" value="ECO:0007669"/>
    <property type="project" value="InterPro"/>
</dbReference>
<name>A0AAU7U8U5_9DEIO</name>
<feature type="modified residue" description="4-aspartylphosphate" evidence="2">
    <location>
        <position position="71"/>
    </location>
</feature>
<sequence>MVLPPPQPAPFSENGPERHVRRLLLVDDERQILELLDLSLSSHGFEVMTAQSGEAALALARAQRYDLIVLDVLMTPWDGFRTARELKRLSGCPPIVFLSGMSGLSYEEQGLSLGAAYLNKPFRPAQLIEMIWRVLDEES</sequence>
<evidence type="ECO:0000256" key="1">
    <source>
        <dbReference type="ARBA" id="ARBA00022553"/>
    </source>
</evidence>
<dbReference type="SMART" id="SM00448">
    <property type="entry name" value="REC"/>
    <property type="match status" value="1"/>
</dbReference>
<dbReference type="KEGG" id="dsc:ABOD76_15235"/>
<dbReference type="PANTHER" id="PTHR44591:SF3">
    <property type="entry name" value="RESPONSE REGULATORY DOMAIN-CONTAINING PROTEIN"/>
    <property type="match status" value="1"/>
</dbReference>
<keyword evidence="1 2" id="KW-0597">Phosphoprotein</keyword>
<dbReference type="AlphaFoldDB" id="A0AAU7U8U5"/>
<accession>A0AAU7U8U5</accession>
<dbReference type="InterPro" id="IPR011006">
    <property type="entry name" value="CheY-like_superfamily"/>
</dbReference>